<protein>
    <submittedName>
        <fullName evidence="1">T9SS type A sorting domain-containing protein</fullName>
    </submittedName>
</protein>
<proteinExistence type="predicted"/>
<evidence type="ECO:0000313" key="1">
    <source>
        <dbReference type="EMBL" id="QZE15217.1"/>
    </source>
</evidence>
<dbReference type="EMBL" id="CP081303">
    <property type="protein sequence ID" value="QZE15217.1"/>
    <property type="molecule type" value="Genomic_DNA"/>
</dbReference>
<organism evidence="1 2">
    <name type="scientific">Halosquirtibacter laminarini</name>
    <dbReference type="NCBI Taxonomy" id="3374600"/>
    <lineage>
        <taxon>Bacteria</taxon>
        <taxon>Pseudomonadati</taxon>
        <taxon>Bacteroidota</taxon>
        <taxon>Bacteroidia</taxon>
        <taxon>Marinilabiliales</taxon>
        <taxon>Prolixibacteraceae</taxon>
        <taxon>Halosquirtibacter</taxon>
    </lineage>
</organism>
<keyword evidence="2" id="KW-1185">Reference proteome</keyword>
<dbReference type="Proteomes" id="UP000826212">
    <property type="component" value="Chromosome"/>
</dbReference>
<gene>
    <name evidence="1" type="ORF">K4L44_05115</name>
</gene>
<sequence>MGKDRYLSFSKFSRKSTRKEHLTTPIRKTEDQLNAITTDYHFSGANAVDKEVEGTIYSLLQIEDFGQTGQVGAPALPMRNDMYILKRDESPSIRITDTQFIEVEAFLIHPALELPTDTEGDSEPLFKKDESIYNRDAYYPNRPAKIVQNQIMRDTRIVKVQICPVQYNPVSNKFRLYSKISYRIDGIDHTIETDINKTAIKFLKANAVNGEDIHAKSTIQLKSVDSQDKDYLILTHSLFKNAAKKLANWKASLGYKVEIISKEHWTTANIRSEISHRYHSMKDKPLYFVLIGDIEQIPSFRFKKEDGAWYFSDLPYACMDGEDDFTPDMAKGRISVQSQEQANIVIDKIINYEKNPTENKSFYNTGLNCAQFQDDERDGYATRRFCHTSEDIRNYVMHHGYKVERIYYTDKKVVPTHFNNGYFSNGEALPSELLKHNQFNWDGGKEDIVKSINDGRFYIFHRDHGYTDGTGWAHPEFLSSHVEELTNGNKLPVVFSINCHTGEFSFDECFAESFLRKKNGGAVAVIGASHTSYSGPNDGLSIGMVEAIWPEQGIVPSFGKGKGATEGVRTKGFTIATNTLGDVLNLGLLRMNETWAPSPINLIETYRMFHLFGDPAMHMWTETPKNIIGKLPMKLRVGQTKLRISNISQEGALVTMVCHERIIAKETIKYGECTLGFKPLSNKEPIDITISAPNCRPIYMHYKMGGDKIAPKAEIIVNKELATVNMAHSMKAVVEGKVDQYEWDFGTNNITFLYKSSKNSTTPYVCYRAPGTYTISLTVRNKYGETTVIAPKKIKIVPKCKKSSTSTVGSHGQRYGMGITNFSFGNFSSTTPNTNIDKGYRDFTGEAHYIHGKQGKNYPVSITTGGVNPILCRVYIDKNNDGIFDKNELTFSNSKFTNTCTGVISIDNSYEEHQMLRVRVLTEHYKNKMANATSEIQYGQVEDYALIVDGTNQEIHTLEPKEIGFHHATLSASLNIQGKPKISEMGFHLGTNSNISKYDTKHTVSKILDQKIELPIQSLKEGTFYYYRSYIILNGETLWGEERTFNTFGSKPDAHVTNFSAINTMSKKQPLQWDVPQNTQRIHGYLIQYGKAKDEVNNPMDGVIETKNTIYVKGGKSNHVEISDLTPNTQYIYKIFPYANSETDILYNTTPIVPQVQAKTLTKENYLPMKSRVPIFPFIHYLRFSNIENSSTRELGGNRFTDQIVEVSTETEYLLHIKGIGITVKRTSGTLVAWFDWNQDGVFADNEMINIGRYGKEYDIMSKIMIPADAKEGKTQMRICYAFDYAKFNSHQEVASCSYEDYPVLVNRNNNLQAIWTGEVSSLWNDKANWKNNLLPKENAHIIIQDGKHNPKLSGVVSYYNIEISKKAQLSIEDGTTLILSEGITNRGTLKVEAAKVRMRHFFIETEATLTLNGGTLETNKARRSIAIPYLHASFNLKKGVFIVHENLLFDYNGPKGTIGEDFTIQVGGNISFENSNWNGAFKGILKIVPGSKTHAIISRKSSSLNIAKLIINAPGEKVTFAALDEKNHKNIIIEQKCDMLAGEIATNTPSGSIVEHLTLNNLTINKEASLNLKGSSLKLSGLIDGDGKLINIEGKTTFYTMDSPLILKTETEFKTVEAMGVRHIYAEKDLTIHHHFTGLQEFILHDMNLTIPNREEKAPIPFKVDKNCQINTPLEPNMSELYIPIDKHGDSYVSHFKRSNDATTQGVVHLKTEAANEYYPIGTISAFVDTKLMNEKMLVSITPPDVGSPKLKWAVKTDVWRFAKEGEEMALTNKPTSFAYMIQKEAPKVSVDNASSMEAMIVGSDPTMEFKLNDQPWISCVTNQKVNLNGHNNLLVRYAATANTVGSITTTNLDTDNTKKDEIALSSNHIKENNTDHTLIGTFASIGSDSFVTNNQKFKALLTKGALDNHLFTIVDNKLYAEQSMNFEELAIHPIEVSFEHCNIKKRRYEIQVIDQNDLPRLKKVENNFVDEHQKGDIILHLEDEDKAHQTLLSCSLKREEPINDFFTLEERDGQYRLSFKITPDFEVKSSYTPVIVIKDPAKGTVETPVKLNIHDVNELPNEIIFESYKLPDNMPIGTVYPFKLVDQDREKGKYHITMEKVSGVNPNLFELKENTLITKKKVDYRFWENDYQYVTFKVEEEGVTGSAEFNVVFRITNTNEAPLFLNTSKVCHVPENNKPKFVIEQIHTVDPEGASVTLKLAPNTPKQFGLDKNFLVTTESLNFEEQHNYEIEVIATDEDGLNTTYPVHVIIDDKNDLPIPIMNGIASTVEAGKTISIDANLSSDEDPSDTLSYQWSMVGIDASFEDAKSPNTTVTFSPTDKNRFATLVLKVDDGKAPISLYKSLFITTNNPNATSEISFEMDQVFPNPCTDHFNLSLNSEYLEPLYVTLLDNTGGTIWTKIMNAQEKRFHIHVPSGIYFIKIHKEESTSVQKLIVQ</sequence>
<evidence type="ECO:0000313" key="2">
    <source>
        <dbReference type="Proteomes" id="UP000826212"/>
    </source>
</evidence>
<accession>A0AC61NHS2</accession>
<reference evidence="1" key="1">
    <citation type="submission" date="2021-08" db="EMBL/GenBank/DDBJ databases">
        <title>Novel anaerobic bacterium isolated from sea squirt in East Sea, Republic of Korea.</title>
        <authorList>
            <person name="Nguyen T.H."/>
            <person name="Li Z."/>
            <person name="Lee Y.-J."/>
            <person name="Ko J."/>
            <person name="Kim S.-G."/>
        </authorList>
    </citation>
    <scope>NUCLEOTIDE SEQUENCE</scope>
    <source>
        <strain evidence="1">KCTC 25031</strain>
    </source>
</reference>
<name>A0AC61NHS2_9BACT</name>